<dbReference type="STRING" id="1209926.A0A1G4BEF7"/>
<dbReference type="PROSITE" id="PS50088">
    <property type="entry name" value="ANK_REPEAT"/>
    <property type="match status" value="4"/>
</dbReference>
<dbReference type="EMBL" id="MJBS01000034">
    <property type="protein sequence ID" value="OHE99692.1"/>
    <property type="molecule type" value="Genomic_DNA"/>
</dbReference>
<protein>
    <submittedName>
        <fullName evidence="5">Pfs domain-containing protein</fullName>
    </submittedName>
</protein>
<evidence type="ECO:0000256" key="3">
    <source>
        <dbReference type="PROSITE-ProRule" id="PRU00023"/>
    </source>
</evidence>
<feature type="repeat" description="ANK" evidence="3">
    <location>
        <begin position="365"/>
        <end position="397"/>
    </location>
</feature>
<dbReference type="GO" id="GO:0005829">
    <property type="term" value="C:cytosol"/>
    <property type="evidence" value="ECO:0007669"/>
    <property type="project" value="TreeGrafter"/>
</dbReference>
<dbReference type="OrthoDB" id="7464126at2759"/>
<dbReference type="SMART" id="SM00248">
    <property type="entry name" value="ANK"/>
    <property type="match status" value="7"/>
</dbReference>
<accession>A0A1G4BEF7</accession>
<dbReference type="PRINTS" id="PR01415">
    <property type="entry name" value="ANKYRIN"/>
</dbReference>
<keyword evidence="1" id="KW-0677">Repeat</keyword>
<sequence length="744" mass="83068">MEVVGAVASFIAIGQAVGGARHIVHIARAIPGIESEMRWLHNEVEALRLIKAQIAQEGAVTDGSKCETPLLEIAMLQLTDSTRSLEEICKRCTRAVDADGKVKVKKGAWLWLQSELSDCRRKAREARDNLQIALLAVNNQSIKQVALRVESIELRPNRGLLQDTSGPADHQESSTQTRPTTIDDMEEPEAPELDSTPQQVAEDSKQDALARLQSFPTIEPSTPESSHVVVKTSAFLRKVYREQLQRQGQDIGDIRVPIPELAMLQSSPATGSADALAYMLQLWEDQIRNDNFDVSWFYKAHNKIETSLDLPDETTQLLRRVLSAGEDYVNASQTPLHDAVSKNDIDGAVRAAADYNWAINQWNYDGQAPIHIAAIQGHLDIIKQLVRSGCNVNEVNWQGRTALMLASVSGHVLTVQYLIDAGSFLDATGRTGRTAMAAAAKEGHNNQATIIHALIFAGASIKINDQGGYNAIHYLTSSNNEACIIRKGLKILLEAGSDIESRTHWGVTPLFLAIERGDLAGVQCLIEAGAKTTTTCSTWMGFNLLHQAAFFGTTETIRYLSTLNLARIDTEMLDLYKSTPWRCFIYSLHMDDWDRTRSLQPTPEREEAFVSLLKSIRDRNLIAEKERLTWLRQYLKDRDHRGATAALSPLIKHSEEWKQYELLGTYKTIGLQIREQMWEAAVESVDEVVDTLREKMAASPWDTESRYDPETDTDSDEGESDQTESVESENEDWEINSSDEEDEL</sequence>
<dbReference type="AlphaFoldDB" id="A0A1G4BEF7"/>
<dbReference type="SUPFAM" id="SSF48403">
    <property type="entry name" value="Ankyrin repeat"/>
    <property type="match status" value="1"/>
</dbReference>
<dbReference type="PROSITE" id="PS50297">
    <property type="entry name" value="ANK_REP_REGION"/>
    <property type="match status" value="2"/>
</dbReference>
<feature type="repeat" description="ANK" evidence="3">
    <location>
        <begin position="431"/>
        <end position="466"/>
    </location>
</feature>
<dbReference type="GO" id="GO:0051059">
    <property type="term" value="F:NF-kappaB binding"/>
    <property type="evidence" value="ECO:0007669"/>
    <property type="project" value="TreeGrafter"/>
</dbReference>
<dbReference type="GO" id="GO:0071356">
    <property type="term" value="P:cellular response to tumor necrosis factor"/>
    <property type="evidence" value="ECO:0007669"/>
    <property type="project" value="TreeGrafter"/>
</dbReference>
<dbReference type="Pfam" id="PF12796">
    <property type="entry name" value="Ank_2"/>
    <property type="match status" value="2"/>
</dbReference>
<keyword evidence="6" id="KW-1185">Reference proteome</keyword>
<dbReference type="PANTHER" id="PTHR46680:SF3">
    <property type="entry name" value="NF-KAPPA-B INHIBITOR CACTUS"/>
    <property type="match status" value="1"/>
</dbReference>
<gene>
    <name evidence="5" type="ORF">CORC01_05050</name>
</gene>
<evidence type="ECO:0000256" key="1">
    <source>
        <dbReference type="ARBA" id="ARBA00022737"/>
    </source>
</evidence>
<feature type="region of interest" description="Disordered" evidence="4">
    <location>
        <begin position="158"/>
        <end position="207"/>
    </location>
</feature>
<keyword evidence="2 3" id="KW-0040">ANK repeat</keyword>
<dbReference type="RefSeq" id="XP_022476838.1">
    <property type="nucleotide sequence ID" value="XM_022616697.1"/>
</dbReference>
<dbReference type="Gene3D" id="1.25.40.20">
    <property type="entry name" value="Ankyrin repeat-containing domain"/>
    <property type="match status" value="1"/>
</dbReference>
<evidence type="ECO:0000256" key="2">
    <source>
        <dbReference type="ARBA" id="ARBA00023043"/>
    </source>
</evidence>
<dbReference type="Proteomes" id="UP000176998">
    <property type="component" value="Unassembled WGS sequence"/>
</dbReference>
<dbReference type="InterPro" id="IPR051070">
    <property type="entry name" value="NF-kappa-B_inhibitor"/>
</dbReference>
<organism evidence="5 6">
    <name type="scientific">Colletotrichum orchidophilum</name>
    <dbReference type="NCBI Taxonomy" id="1209926"/>
    <lineage>
        <taxon>Eukaryota</taxon>
        <taxon>Fungi</taxon>
        <taxon>Dikarya</taxon>
        <taxon>Ascomycota</taxon>
        <taxon>Pezizomycotina</taxon>
        <taxon>Sordariomycetes</taxon>
        <taxon>Hypocreomycetidae</taxon>
        <taxon>Glomerellales</taxon>
        <taxon>Glomerellaceae</taxon>
        <taxon>Colletotrichum</taxon>
    </lineage>
</organism>
<comment type="caution">
    <text evidence="5">The sequence shown here is derived from an EMBL/GenBank/DDBJ whole genome shotgun (WGS) entry which is preliminary data.</text>
</comment>
<dbReference type="InterPro" id="IPR002110">
    <property type="entry name" value="Ankyrin_rpt"/>
</dbReference>
<feature type="repeat" description="ANK" evidence="3">
    <location>
        <begin position="398"/>
        <end position="430"/>
    </location>
</feature>
<feature type="compositionally biased region" description="Acidic residues" evidence="4">
    <location>
        <begin position="183"/>
        <end position="192"/>
    </location>
</feature>
<evidence type="ECO:0000256" key="4">
    <source>
        <dbReference type="SAM" id="MobiDB-lite"/>
    </source>
</evidence>
<evidence type="ECO:0000313" key="5">
    <source>
        <dbReference type="EMBL" id="OHE99692.1"/>
    </source>
</evidence>
<evidence type="ECO:0000313" key="6">
    <source>
        <dbReference type="Proteomes" id="UP000176998"/>
    </source>
</evidence>
<dbReference type="PANTHER" id="PTHR46680">
    <property type="entry name" value="NF-KAPPA-B INHIBITOR ALPHA"/>
    <property type="match status" value="1"/>
</dbReference>
<reference evidence="5 6" key="1">
    <citation type="submission" date="2016-09" db="EMBL/GenBank/DDBJ databases">
        <authorList>
            <person name="Capua I."/>
            <person name="De Benedictis P."/>
            <person name="Joannis T."/>
            <person name="Lombin L.H."/>
            <person name="Cattoli G."/>
        </authorList>
    </citation>
    <scope>NUCLEOTIDE SEQUENCE [LARGE SCALE GENOMIC DNA]</scope>
    <source>
        <strain evidence="5 6">IMI 309357</strain>
    </source>
</reference>
<feature type="compositionally biased region" description="Acidic residues" evidence="4">
    <location>
        <begin position="710"/>
        <end position="744"/>
    </location>
</feature>
<feature type="region of interest" description="Disordered" evidence="4">
    <location>
        <begin position="696"/>
        <end position="744"/>
    </location>
</feature>
<dbReference type="InterPro" id="IPR036770">
    <property type="entry name" value="Ankyrin_rpt-contain_sf"/>
</dbReference>
<feature type="repeat" description="ANK" evidence="3">
    <location>
        <begin position="505"/>
        <end position="537"/>
    </location>
</feature>
<dbReference type="GeneID" id="34558207"/>
<name>A0A1G4BEF7_9PEZI</name>
<proteinExistence type="predicted"/>